<organism evidence="3 4">
    <name type="scientific">Streptomyces odorifer</name>
    <dbReference type="NCBI Taxonomy" id="53450"/>
    <lineage>
        <taxon>Bacteria</taxon>
        <taxon>Bacillati</taxon>
        <taxon>Actinomycetota</taxon>
        <taxon>Actinomycetes</taxon>
        <taxon>Kitasatosporales</taxon>
        <taxon>Streptomycetaceae</taxon>
        <taxon>Streptomyces</taxon>
        <taxon>Streptomyces albidoflavus group</taxon>
    </lineage>
</organism>
<feature type="region of interest" description="Disordered" evidence="1">
    <location>
        <begin position="153"/>
        <end position="172"/>
    </location>
</feature>
<name>A0A7Y6C9Q5_9ACTN</name>
<feature type="chain" id="PRO_5039498515" description="Lipoprotein" evidence="2">
    <location>
        <begin position="27"/>
        <end position="249"/>
    </location>
</feature>
<evidence type="ECO:0000313" key="4">
    <source>
        <dbReference type="Proteomes" id="UP000540128"/>
    </source>
</evidence>
<keyword evidence="4" id="KW-1185">Reference proteome</keyword>
<evidence type="ECO:0000256" key="1">
    <source>
        <dbReference type="SAM" id="MobiDB-lite"/>
    </source>
</evidence>
<dbReference type="Proteomes" id="UP000540128">
    <property type="component" value="Unassembled WGS sequence"/>
</dbReference>
<dbReference type="EMBL" id="JAANNT010000010">
    <property type="protein sequence ID" value="NUV29538.1"/>
    <property type="molecule type" value="Genomic_DNA"/>
</dbReference>
<gene>
    <name evidence="3" type="ORF">G6W59_14595</name>
</gene>
<evidence type="ECO:0000256" key="2">
    <source>
        <dbReference type="SAM" id="SignalP"/>
    </source>
</evidence>
<proteinExistence type="predicted"/>
<accession>A0A7Y6C9Q5</accession>
<comment type="caution">
    <text evidence="3">The sequence shown here is derived from an EMBL/GenBank/DDBJ whole genome shotgun (WGS) entry which is preliminary data.</text>
</comment>
<feature type="region of interest" description="Disordered" evidence="1">
    <location>
        <begin position="27"/>
        <end position="51"/>
    </location>
</feature>
<evidence type="ECO:0000313" key="3">
    <source>
        <dbReference type="EMBL" id="NUV29538.1"/>
    </source>
</evidence>
<feature type="signal peptide" evidence="2">
    <location>
        <begin position="1"/>
        <end position="26"/>
    </location>
</feature>
<dbReference type="RefSeq" id="WP_047470804.1">
    <property type="nucleotide sequence ID" value="NZ_JAANNT010000010.1"/>
</dbReference>
<sequence length="249" mass="26540">MPSSPTRRRIPGAALAVLLLATAATGCGGGGSEAAEQKGAEPKGAPKPLPTTAGEVEARMLTAEEMPGYRVVEADSWSEPRPALGTQTFKPRACAVIAQPECGAGANVTYEHDGEPEDLHPRDITTTLYAKGEAAEWMAELREAEERCGTFRSESSFGDGVHSDRRTWLPEPDAGDEALRVERVTEAGEETTLHSLTTYVRTGDLVTAFHHKISYGPALDKDHLATLLPSPDEALVDAQIAKLLGDRPA</sequence>
<keyword evidence="2" id="KW-0732">Signal</keyword>
<reference evidence="3 4" key="1">
    <citation type="submission" date="2020-03" db="EMBL/GenBank/DDBJ databases">
        <title>Complete genome sequence of sixteen Streptomyces strains facilitates identification of candidate genes involved in plant growth-promotion in grain legumes and cereals.</title>
        <authorList>
            <person name="Gopalakrishnan S."/>
            <person name="Thakur V."/>
            <person name="Saxena R."/>
            <person name="Vadlamudi S."/>
            <person name="Purohit S."/>
            <person name="Kumar V."/>
            <person name="Rathore A."/>
            <person name="Chitikineni A."/>
            <person name="Varshney R.K."/>
        </authorList>
    </citation>
    <scope>NUCLEOTIDE SEQUENCE [LARGE SCALE GENOMIC DNA]</scope>
    <source>
        <strain evidence="3 4">KAI-180</strain>
    </source>
</reference>
<dbReference type="PROSITE" id="PS51257">
    <property type="entry name" value="PROKAR_LIPOPROTEIN"/>
    <property type="match status" value="1"/>
</dbReference>
<dbReference type="AlphaFoldDB" id="A0A7Y6C9Q5"/>
<evidence type="ECO:0008006" key="5">
    <source>
        <dbReference type="Google" id="ProtNLM"/>
    </source>
</evidence>
<protein>
    <recommendedName>
        <fullName evidence="5">Lipoprotein</fullName>
    </recommendedName>
</protein>